<evidence type="ECO:0000313" key="2">
    <source>
        <dbReference type="EMBL" id="CAG8976266.1"/>
    </source>
</evidence>
<dbReference type="OrthoDB" id="4691160at2759"/>
<dbReference type="AlphaFoldDB" id="A0A9N9LRL7"/>
<feature type="chain" id="PRO_5040178135" evidence="1">
    <location>
        <begin position="19"/>
        <end position="120"/>
    </location>
</feature>
<proteinExistence type="predicted"/>
<dbReference type="Proteomes" id="UP000701801">
    <property type="component" value="Unassembled WGS sequence"/>
</dbReference>
<evidence type="ECO:0000256" key="1">
    <source>
        <dbReference type="SAM" id="SignalP"/>
    </source>
</evidence>
<gene>
    <name evidence="2" type="ORF">HYALB_00009441</name>
</gene>
<sequence length="120" mass="12361">MQFSTIVLSTALSATVLASPAPRAAPDGILNIFSDGGCVRGTECSRDFLVRTTDGCTIIPPGCKSALRLITLNNDCSLIIYTDSACTSSSVITINNTSVGQCENPSSTLGVGSLKVICTV</sequence>
<accession>A0A9N9LRL7</accession>
<keyword evidence="3" id="KW-1185">Reference proteome</keyword>
<name>A0A9N9LRL7_9HELO</name>
<dbReference type="EMBL" id="CAJVRM010000169">
    <property type="protein sequence ID" value="CAG8976266.1"/>
    <property type="molecule type" value="Genomic_DNA"/>
</dbReference>
<feature type="signal peptide" evidence="1">
    <location>
        <begin position="1"/>
        <end position="18"/>
    </location>
</feature>
<evidence type="ECO:0000313" key="3">
    <source>
        <dbReference type="Proteomes" id="UP000701801"/>
    </source>
</evidence>
<comment type="caution">
    <text evidence="2">The sequence shown here is derived from an EMBL/GenBank/DDBJ whole genome shotgun (WGS) entry which is preliminary data.</text>
</comment>
<organism evidence="2 3">
    <name type="scientific">Hymenoscyphus albidus</name>
    <dbReference type="NCBI Taxonomy" id="595503"/>
    <lineage>
        <taxon>Eukaryota</taxon>
        <taxon>Fungi</taxon>
        <taxon>Dikarya</taxon>
        <taxon>Ascomycota</taxon>
        <taxon>Pezizomycotina</taxon>
        <taxon>Leotiomycetes</taxon>
        <taxon>Helotiales</taxon>
        <taxon>Helotiaceae</taxon>
        <taxon>Hymenoscyphus</taxon>
    </lineage>
</organism>
<protein>
    <submittedName>
        <fullName evidence="2">Uncharacterized protein</fullName>
    </submittedName>
</protein>
<reference evidence="2" key="1">
    <citation type="submission" date="2021-07" db="EMBL/GenBank/DDBJ databases">
        <authorList>
            <person name="Durling M."/>
        </authorList>
    </citation>
    <scope>NUCLEOTIDE SEQUENCE</scope>
</reference>
<keyword evidence="1" id="KW-0732">Signal</keyword>